<feature type="transmembrane region" description="Helical" evidence="1">
    <location>
        <begin position="134"/>
        <end position="151"/>
    </location>
</feature>
<feature type="transmembrane region" description="Helical" evidence="1">
    <location>
        <begin position="158"/>
        <end position="177"/>
    </location>
</feature>
<dbReference type="PANTHER" id="PTHR14969">
    <property type="entry name" value="SPHINGOSINE-1-PHOSPHATE PHOSPHOHYDROLASE"/>
    <property type="match status" value="1"/>
</dbReference>
<dbReference type="PANTHER" id="PTHR14969:SF13">
    <property type="entry name" value="AT30094P"/>
    <property type="match status" value="1"/>
</dbReference>
<reference evidence="3 4" key="1">
    <citation type="journal article" date="2016" name="Nat. Commun.">
        <title>Thousands of microbial genomes shed light on interconnected biogeochemical processes in an aquifer system.</title>
        <authorList>
            <person name="Anantharaman K."/>
            <person name="Brown C.T."/>
            <person name="Hug L.A."/>
            <person name="Sharon I."/>
            <person name="Castelle C.J."/>
            <person name="Probst A.J."/>
            <person name="Thomas B.C."/>
            <person name="Singh A."/>
            <person name="Wilkins M.J."/>
            <person name="Karaoz U."/>
            <person name="Brodie E.L."/>
            <person name="Williams K.H."/>
            <person name="Hubbard S.S."/>
            <person name="Banfield J.F."/>
        </authorList>
    </citation>
    <scope>NUCLEOTIDE SEQUENCE [LARGE SCALE GENOMIC DNA]</scope>
</reference>
<organism evidence="3 4">
    <name type="scientific">Candidatus Curtissbacteria bacterium RIFCSPHIGHO2_12_41_11</name>
    <dbReference type="NCBI Taxonomy" id="1797718"/>
    <lineage>
        <taxon>Bacteria</taxon>
        <taxon>Candidatus Curtissiibacteriota</taxon>
    </lineage>
</organism>
<dbReference type="Gene3D" id="1.20.144.10">
    <property type="entry name" value="Phosphatidic acid phosphatase type 2/haloperoxidase"/>
    <property type="match status" value="1"/>
</dbReference>
<dbReference type="Pfam" id="PF01569">
    <property type="entry name" value="PAP2"/>
    <property type="match status" value="1"/>
</dbReference>
<protein>
    <recommendedName>
        <fullName evidence="2">Phosphatidic acid phosphatase type 2/haloperoxidase domain-containing protein</fullName>
    </recommendedName>
</protein>
<dbReference type="InterPro" id="IPR036938">
    <property type="entry name" value="PAP2/HPO_sf"/>
</dbReference>
<dbReference type="EMBL" id="MFBH01000028">
    <property type="protein sequence ID" value="OGD99396.1"/>
    <property type="molecule type" value="Genomic_DNA"/>
</dbReference>
<evidence type="ECO:0000256" key="1">
    <source>
        <dbReference type="SAM" id="Phobius"/>
    </source>
</evidence>
<evidence type="ECO:0000313" key="4">
    <source>
        <dbReference type="Proteomes" id="UP000178393"/>
    </source>
</evidence>
<keyword evidence="1" id="KW-0472">Membrane</keyword>
<sequence>MKKSPFWGVFLLAAFLVLSVFVYLELNSFDQSVTSFLQASIPRRLDIFFSIFSIIGVFEISTIVLLLIVLYFKKLNKLIILGGYGAVLAVEMLSKSAIAQIAPSIELLRTKIFFSFPTGEVSSAFYAYPSGHVSRTAFISIILLLIIWNSSLKREQKIALGVLVIVFLAVMTLSRIYLAEHWASDGIGGILLGSAVGLLAFNFKKG</sequence>
<comment type="caution">
    <text evidence="3">The sequence shown here is derived from an EMBL/GenBank/DDBJ whole genome shotgun (WGS) entry which is preliminary data.</text>
</comment>
<accession>A0A1F5H5F2</accession>
<feature type="transmembrane region" description="Helical" evidence="1">
    <location>
        <begin position="6"/>
        <end position="26"/>
    </location>
</feature>
<name>A0A1F5H5F2_9BACT</name>
<feature type="transmembrane region" description="Helical" evidence="1">
    <location>
        <begin position="78"/>
        <end position="98"/>
    </location>
</feature>
<proteinExistence type="predicted"/>
<evidence type="ECO:0000313" key="3">
    <source>
        <dbReference type="EMBL" id="OGD99396.1"/>
    </source>
</evidence>
<keyword evidence="1" id="KW-1133">Transmembrane helix</keyword>
<evidence type="ECO:0000259" key="2">
    <source>
        <dbReference type="SMART" id="SM00014"/>
    </source>
</evidence>
<dbReference type="SUPFAM" id="SSF48317">
    <property type="entry name" value="Acid phosphatase/Vanadium-dependent haloperoxidase"/>
    <property type="match status" value="1"/>
</dbReference>
<gene>
    <name evidence="3" type="ORF">A2W45_00050</name>
</gene>
<dbReference type="GO" id="GO:0042392">
    <property type="term" value="F:sphingosine-1-phosphate phosphatase activity"/>
    <property type="evidence" value="ECO:0007669"/>
    <property type="project" value="TreeGrafter"/>
</dbReference>
<dbReference type="InterPro" id="IPR000326">
    <property type="entry name" value="PAP2/HPO"/>
</dbReference>
<dbReference type="SMART" id="SM00014">
    <property type="entry name" value="acidPPc"/>
    <property type="match status" value="1"/>
</dbReference>
<dbReference type="Proteomes" id="UP000178393">
    <property type="component" value="Unassembled WGS sequence"/>
</dbReference>
<keyword evidence="1" id="KW-0812">Transmembrane</keyword>
<feature type="domain" description="Phosphatidic acid phosphatase type 2/haloperoxidase" evidence="2">
    <location>
        <begin position="81"/>
        <end position="201"/>
    </location>
</feature>
<dbReference type="AlphaFoldDB" id="A0A1F5H5F2"/>
<feature type="transmembrane region" description="Helical" evidence="1">
    <location>
        <begin position="47"/>
        <end position="72"/>
    </location>
</feature>
<feature type="transmembrane region" description="Helical" evidence="1">
    <location>
        <begin position="183"/>
        <end position="203"/>
    </location>
</feature>